<name>A0A975NB10_9BRAD</name>
<evidence type="ECO:0000259" key="6">
    <source>
        <dbReference type="Pfam" id="PF09864"/>
    </source>
</evidence>
<dbReference type="Proteomes" id="UP000680839">
    <property type="component" value="Chromosome"/>
</dbReference>
<keyword evidence="1 5" id="KW-0732">Signal</keyword>
<evidence type="ECO:0000313" key="8">
    <source>
        <dbReference type="Proteomes" id="UP000680839"/>
    </source>
</evidence>
<feature type="domain" description="C-type lysozyme inhibitor" evidence="6">
    <location>
        <begin position="34"/>
        <end position="80"/>
    </location>
</feature>
<organism evidence="7 8">
    <name type="scientific">Bradyrhizobium sediminis</name>
    <dbReference type="NCBI Taxonomy" id="2840469"/>
    <lineage>
        <taxon>Bacteria</taxon>
        <taxon>Pseudomonadati</taxon>
        <taxon>Pseudomonadota</taxon>
        <taxon>Alphaproteobacteria</taxon>
        <taxon>Hyphomicrobiales</taxon>
        <taxon>Nitrobacteraceae</taxon>
        <taxon>Bradyrhizobium</taxon>
    </lineage>
</organism>
<dbReference type="InterPro" id="IPR018660">
    <property type="entry name" value="MliC"/>
</dbReference>
<reference evidence="7" key="1">
    <citation type="submission" date="2021-06" db="EMBL/GenBank/DDBJ databases">
        <title>Bradyrhizobium sp. S2-20-1 Genome sequencing.</title>
        <authorList>
            <person name="Jin L."/>
        </authorList>
    </citation>
    <scope>NUCLEOTIDE SEQUENCE</scope>
    <source>
        <strain evidence="7">S2-20-1</strain>
    </source>
</reference>
<dbReference type="RefSeq" id="WP_215620184.1">
    <property type="nucleotide sequence ID" value="NZ_CP076134.1"/>
</dbReference>
<proteinExistence type="predicted"/>
<feature type="signal peptide" evidence="5">
    <location>
        <begin position="1"/>
        <end position="20"/>
    </location>
</feature>
<evidence type="ECO:0000256" key="4">
    <source>
        <dbReference type="ARBA" id="ARBA00023288"/>
    </source>
</evidence>
<keyword evidence="2" id="KW-0472">Membrane</keyword>
<keyword evidence="3" id="KW-0564">Palmitate</keyword>
<dbReference type="EMBL" id="CP076134">
    <property type="protein sequence ID" value="QWG11291.1"/>
    <property type="molecule type" value="Genomic_DNA"/>
</dbReference>
<accession>A0A975NB10</accession>
<protein>
    <submittedName>
        <fullName evidence="7">MliC family protein</fullName>
    </submittedName>
</protein>
<dbReference type="SUPFAM" id="SSF141488">
    <property type="entry name" value="YdhA-like"/>
    <property type="match status" value="1"/>
</dbReference>
<feature type="chain" id="PRO_5038092450" evidence="5">
    <location>
        <begin position="21"/>
        <end position="104"/>
    </location>
</feature>
<evidence type="ECO:0000256" key="3">
    <source>
        <dbReference type="ARBA" id="ARBA00023139"/>
    </source>
</evidence>
<evidence type="ECO:0000256" key="2">
    <source>
        <dbReference type="ARBA" id="ARBA00023136"/>
    </source>
</evidence>
<dbReference type="AlphaFoldDB" id="A0A975NB10"/>
<dbReference type="Pfam" id="PF09864">
    <property type="entry name" value="MliC"/>
    <property type="match status" value="1"/>
</dbReference>
<dbReference type="Gene3D" id="2.40.128.200">
    <property type="match status" value="1"/>
</dbReference>
<evidence type="ECO:0000256" key="1">
    <source>
        <dbReference type="ARBA" id="ARBA00022729"/>
    </source>
</evidence>
<evidence type="ECO:0000313" key="7">
    <source>
        <dbReference type="EMBL" id="QWG11291.1"/>
    </source>
</evidence>
<evidence type="ECO:0000256" key="5">
    <source>
        <dbReference type="SAM" id="SignalP"/>
    </source>
</evidence>
<keyword evidence="4" id="KW-0449">Lipoprotein</keyword>
<gene>
    <name evidence="7" type="ORF">KMZ29_16210</name>
</gene>
<dbReference type="InterPro" id="IPR036328">
    <property type="entry name" value="MliC_sf"/>
</dbReference>
<sequence length="104" mass="11055">MNRQKTVIFGAALCVAGAAAGPTRGFAQTTFQNYACADGSQFIVGFFEYDKRAHLQIDGKSVTLGKRLALSGSRYSGSGVTLTITKAGTTLKRAKRRATACEMI</sequence>